<dbReference type="KEGG" id="ksn:43586458"/>
<evidence type="ECO:0000313" key="3">
    <source>
        <dbReference type="EMBL" id="WWD17280.1"/>
    </source>
</evidence>
<reference evidence="3" key="2">
    <citation type="submission" date="2024-01" db="EMBL/GenBank/DDBJ databases">
        <title>Comparative genomics of Cryptococcus and Kwoniella reveals pathogenesis evolution and contrasting modes of karyotype evolution via chromosome fusion or intercentromeric recombination.</title>
        <authorList>
            <person name="Coelho M.A."/>
            <person name="David-Palma M."/>
            <person name="Shea T."/>
            <person name="Bowers K."/>
            <person name="McGinley-Smith S."/>
            <person name="Mohammad A.W."/>
            <person name="Gnirke A."/>
            <person name="Yurkov A.M."/>
            <person name="Nowrousian M."/>
            <person name="Sun S."/>
            <person name="Cuomo C.A."/>
            <person name="Heitman J."/>
        </authorList>
    </citation>
    <scope>NUCLEOTIDE SEQUENCE</scope>
    <source>
        <strain evidence="3">CBS 12478</strain>
    </source>
</reference>
<protein>
    <submittedName>
        <fullName evidence="3">Uncharacterized protein</fullName>
    </submittedName>
</protein>
<gene>
    <name evidence="3" type="ORF">CI109_101720</name>
</gene>
<dbReference type="EMBL" id="CP144053">
    <property type="protein sequence ID" value="WWD17280.1"/>
    <property type="molecule type" value="Genomic_DNA"/>
</dbReference>
<feature type="region of interest" description="Disordered" evidence="1">
    <location>
        <begin position="196"/>
        <end position="240"/>
    </location>
</feature>
<evidence type="ECO:0000313" key="4">
    <source>
        <dbReference type="Proteomes" id="UP000322225"/>
    </source>
</evidence>
<accession>A0A5M6C5D1</accession>
<dbReference type="OrthoDB" id="2573841at2759"/>
<keyword evidence="2" id="KW-0812">Transmembrane</keyword>
<proteinExistence type="predicted"/>
<name>A0A5M6C5D1_9TREE</name>
<dbReference type="Proteomes" id="UP000322225">
    <property type="component" value="Chromosome 3"/>
</dbReference>
<keyword evidence="2" id="KW-0472">Membrane</keyword>
<dbReference type="GeneID" id="43586458"/>
<evidence type="ECO:0000256" key="1">
    <source>
        <dbReference type="SAM" id="MobiDB-lite"/>
    </source>
</evidence>
<keyword evidence="4" id="KW-1185">Reference proteome</keyword>
<sequence length="240" mass="25751">MAFHLDPIVIAAIASGVVAVLLAITFTLYRLLHRNRRSHSALESKSPETQISLATTIRPGDRSSVATFGFVHYPNSERGLITPSSMGGTTLVTPSTATPTSQSAISKRLKKAGVGVGAGGVLTKRESEDMVVITYEDGLRKMGINPESNRKPHHILFPEYDTAQEGDEVNLTPPGIPGREEDGVAWGRVGGIDSPRLVPGRIGSPRIDAGADQKGGGNNPLESTWLPSYYHRSEWEGEGR</sequence>
<evidence type="ECO:0000256" key="2">
    <source>
        <dbReference type="SAM" id="Phobius"/>
    </source>
</evidence>
<feature type="transmembrane region" description="Helical" evidence="2">
    <location>
        <begin position="6"/>
        <end position="29"/>
    </location>
</feature>
<keyword evidence="2" id="KW-1133">Transmembrane helix</keyword>
<reference evidence="3" key="1">
    <citation type="submission" date="2017-08" db="EMBL/GenBank/DDBJ databases">
        <authorList>
            <person name="Cuomo C."/>
            <person name="Billmyre B."/>
            <person name="Heitman J."/>
        </authorList>
    </citation>
    <scope>NUCLEOTIDE SEQUENCE</scope>
    <source>
        <strain evidence="3">CBS 12478</strain>
    </source>
</reference>
<feature type="compositionally biased region" description="Basic and acidic residues" evidence="1">
    <location>
        <begin position="231"/>
        <end position="240"/>
    </location>
</feature>
<dbReference type="AlphaFoldDB" id="A0A5M6C5D1"/>
<organism evidence="3 4">
    <name type="scientific">Kwoniella shandongensis</name>
    <dbReference type="NCBI Taxonomy" id="1734106"/>
    <lineage>
        <taxon>Eukaryota</taxon>
        <taxon>Fungi</taxon>
        <taxon>Dikarya</taxon>
        <taxon>Basidiomycota</taxon>
        <taxon>Agaricomycotina</taxon>
        <taxon>Tremellomycetes</taxon>
        <taxon>Tremellales</taxon>
        <taxon>Cryptococcaceae</taxon>
        <taxon>Kwoniella</taxon>
    </lineage>
</organism>
<dbReference type="RefSeq" id="XP_031863284.1">
    <property type="nucleotide sequence ID" value="XM_032002347.1"/>
</dbReference>